<dbReference type="InterPro" id="IPR008271">
    <property type="entry name" value="Ser/Thr_kinase_AS"/>
</dbReference>
<organism evidence="8 9">
    <name type="scientific">Artemisia annua</name>
    <name type="common">Sweet wormwood</name>
    <dbReference type="NCBI Taxonomy" id="35608"/>
    <lineage>
        <taxon>Eukaryota</taxon>
        <taxon>Viridiplantae</taxon>
        <taxon>Streptophyta</taxon>
        <taxon>Embryophyta</taxon>
        <taxon>Tracheophyta</taxon>
        <taxon>Spermatophyta</taxon>
        <taxon>Magnoliopsida</taxon>
        <taxon>eudicotyledons</taxon>
        <taxon>Gunneridae</taxon>
        <taxon>Pentapetalae</taxon>
        <taxon>asterids</taxon>
        <taxon>campanulids</taxon>
        <taxon>Asterales</taxon>
        <taxon>Asteraceae</taxon>
        <taxon>Asteroideae</taxon>
        <taxon>Anthemideae</taxon>
        <taxon>Artemisiinae</taxon>
        <taxon>Artemisia</taxon>
    </lineage>
</organism>
<dbReference type="EMBL" id="PKPP01000611">
    <property type="protein sequence ID" value="PWA90663.1"/>
    <property type="molecule type" value="Genomic_DNA"/>
</dbReference>
<dbReference type="InterPro" id="IPR001245">
    <property type="entry name" value="Ser-Thr/Tyr_kinase_cat_dom"/>
</dbReference>
<dbReference type="PANTHER" id="PTHR27003">
    <property type="entry name" value="OS07G0166700 PROTEIN"/>
    <property type="match status" value="1"/>
</dbReference>
<dbReference type="GO" id="GO:0005886">
    <property type="term" value="C:plasma membrane"/>
    <property type="evidence" value="ECO:0007669"/>
    <property type="project" value="TreeGrafter"/>
</dbReference>
<evidence type="ECO:0000256" key="4">
    <source>
        <dbReference type="ARBA" id="ARBA00022777"/>
    </source>
</evidence>
<evidence type="ECO:0000259" key="7">
    <source>
        <dbReference type="PROSITE" id="PS50011"/>
    </source>
</evidence>
<dbReference type="Pfam" id="PF07714">
    <property type="entry name" value="PK_Tyr_Ser-Thr"/>
    <property type="match status" value="1"/>
</dbReference>
<evidence type="ECO:0000256" key="3">
    <source>
        <dbReference type="ARBA" id="ARBA00022741"/>
    </source>
</evidence>
<proteinExistence type="predicted"/>
<evidence type="ECO:0000256" key="5">
    <source>
        <dbReference type="ARBA" id="ARBA00022840"/>
    </source>
</evidence>
<dbReference type="Gene3D" id="3.30.200.20">
    <property type="entry name" value="Phosphorylase Kinase, domain 1"/>
    <property type="match status" value="1"/>
</dbReference>
<dbReference type="InterPro" id="IPR011009">
    <property type="entry name" value="Kinase-like_dom_sf"/>
</dbReference>
<dbReference type="PROSITE" id="PS00107">
    <property type="entry name" value="PROTEIN_KINASE_ATP"/>
    <property type="match status" value="1"/>
</dbReference>
<keyword evidence="9" id="KW-1185">Reference proteome</keyword>
<dbReference type="PROSITE" id="PS00108">
    <property type="entry name" value="PROTEIN_KINASE_ST"/>
    <property type="match status" value="1"/>
</dbReference>
<dbReference type="GO" id="GO:0004714">
    <property type="term" value="F:transmembrane receptor protein tyrosine kinase activity"/>
    <property type="evidence" value="ECO:0007669"/>
    <property type="project" value="InterPro"/>
</dbReference>
<dbReference type="InterPro" id="IPR000719">
    <property type="entry name" value="Prot_kinase_dom"/>
</dbReference>
<sequence length="776" mass="89812">MDSIMKEFEHLEVKLEDVKSATDNFNDTKIIGRGGFGKVYQGELSQSRGKTKVAFKRLDSKHGQGDPQFWKEIMMLSLYTHENLISLLGFCNEGDEKILVYALASNGSLDRHLSSTTLTWTQRIRICHDAAKGLCYLHEDKGNHHRVLHRDIKSSNILLDKNWKAKVSDMGLAKVGLANQYSFLITDTVGTLGYIDPMYLRMGFLTKESDVYSFGVVLFEVLCGRLCFDYSNAHSGNIVHIWKQRYEENKLDEIMFKDDLVQALDPSSLEIFSEIAFQCLQESREKRPKMSHVVEKLEIALKSQELVDFIQKEYQEILKAVAPPLIYRSVEELKVLLSKGILLNGGQTWLSINEKMEHIERIYIEGCINPDVIKANSLQHLSDFDIVNSRFPGGRCYEYLNDFKARVRGQYLTPQISYTVNLVFRYRWNTYVNSYNPLRYKVDGEDATKVYIIYPIIHEREDGWFIVPLYQFTSRHKTADLLFVFEPRWISLLVAGIEFQPSEEKVELQVIEEYQDMVKDASQSLFYTSLDELKQILCQGVHLNGYKTWFSLNEKGRHCHMISMEDCLIPNEDFTFPFQSHSASRFPAGFYQTNNKGFKTHVKTQFLSPSITYTVNLVFYAITFSNQHYVDLKYKLRGETTTSTVYLANRKGNDFLLMAELYQFTSNGSIFELEITFDNHGSYLQVEGILFQPLEKVEDPMLEDDKVEDTETISDSRIPNFSSDTKKSTTKKNLFSTGKWFQFNHDTDQDDTPQEVYYAAIVQPTNTVSPVYRKLY</sequence>
<dbReference type="PROSITE" id="PS50011">
    <property type="entry name" value="PROTEIN_KINASE_DOM"/>
    <property type="match status" value="1"/>
</dbReference>
<evidence type="ECO:0000256" key="1">
    <source>
        <dbReference type="ARBA" id="ARBA00022527"/>
    </source>
</evidence>
<dbReference type="STRING" id="35608.A0A2U1PY90"/>
<dbReference type="SMART" id="SM00220">
    <property type="entry name" value="S_TKc"/>
    <property type="match status" value="1"/>
</dbReference>
<dbReference type="Proteomes" id="UP000245207">
    <property type="component" value="Unassembled WGS sequence"/>
</dbReference>
<reference evidence="8 9" key="1">
    <citation type="journal article" date="2018" name="Mol. Plant">
        <title>The genome of Artemisia annua provides insight into the evolution of Asteraceae family and artemisinin biosynthesis.</title>
        <authorList>
            <person name="Shen Q."/>
            <person name="Zhang L."/>
            <person name="Liao Z."/>
            <person name="Wang S."/>
            <person name="Yan T."/>
            <person name="Shi P."/>
            <person name="Liu M."/>
            <person name="Fu X."/>
            <person name="Pan Q."/>
            <person name="Wang Y."/>
            <person name="Lv Z."/>
            <person name="Lu X."/>
            <person name="Zhang F."/>
            <person name="Jiang W."/>
            <person name="Ma Y."/>
            <person name="Chen M."/>
            <person name="Hao X."/>
            <person name="Li L."/>
            <person name="Tang Y."/>
            <person name="Lv G."/>
            <person name="Zhou Y."/>
            <person name="Sun X."/>
            <person name="Brodelius P.E."/>
            <person name="Rose J.K.C."/>
            <person name="Tang K."/>
        </authorList>
    </citation>
    <scope>NUCLEOTIDE SEQUENCE [LARGE SCALE GENOMIC DNA]</scope>
    <source>
        <strain evidence="9">cv. Huhao1</strain>
        <tissue evidence="8">Leaf</tissue>
    </source>
</reference>
<accession>A0A2U1PY90</accession>
<keyword evidence="1" id="KW-0723">Serine/threonine-protein kinase</keyword>
<keyword evidence="5 6" id="KW-0067">ATP-binding</keyword>
<comment type="caution">
    <text evidence="8">The sequence shown here is derived from an EMBL/GenBank/DDBJ whole genome shotgun (WGS) entry which is preliminary data.</text>
</comment>
<dbReference type="InterPro" id="IPR045272">
    <property type="entry name" value="ANXUR1/2-like"/>
</dbReference>
<dbReference type="SUPFAM" id="SSF56112">
    <property type="entry name" value="Protein kinase-like (PK-like)"/>
    <property type="match status" value="1"/>
</dbReference>
<keyword evidence="3 6" id="KW-0547">Nucleotide-binding</keyword>
<dbReference type="Gene3D" id="1.10.510.10">
    <property type="entry name" value="Transferase(Phosphotransferase) domain 1"/>
    <property type="match status" value="1"/>
</dbReference>
<dbReference type="PANTHER" id="PTHR27003:SF338">
    <property type="entry name" value="TYROSINE-PROTEIN KINASE, NON-RECEPTOR JAK_TYK2-RELATED"/>
    <property type="match status" value="1"/>
</dbReference>
<dbReference type="GO" id="GO:0005524">
    <property type="term" value="F:ATP binding"/>
    <property type="evidence" value="ECO:0007669"/>
    <property type="project" value="UniProtKB-UniRule"/>
</dbReference>
<evidence type="ECO:0000313" key="9">
    <source>
        <dbReference type="Proteomes" id="UP000245207"/>
    </source>
</evidence>
<dbReference type="InterPro" id="IPR017441">
    <property type="entry name" value="Protein_kinase_ATP_BS"/>
</dbReference>
<name>A0A2U1PY90_ARTAN</name>
<protein>
    <submittedName>
        <fullName evidence="8">Protein kinase-like domain, Phloem protein 2-like protein</fullName>
    </submittedName>
</protein>
<dbReference type="OrthoDB" id="4062651at2759"/>
<feature type="binding site" evidence="6">
    <location>
        <position position="56"/>
    </location>
    <ligand>
        <name>ATP</name>
        <dbReference type="ChEBI" id="CHEBI:30616"/>
    </ligand>
</feature>
<dbReference type="AlphaFoldDB" id="A0A2U1PY90"/>
<evidence type="ECO:0000256" key="6">
    <source>
        <dbReference type="PROSITE-ProRule" id="PRU10141"/>
    </source>
</evidence>
<dbReference type="FunFam" id="3.30.200.20:FF:000039">
    <property type="entry name" value="receptor-like protein kinase FERONIA"/>
    <property type="match status" value="1"/>
</dbReference>
<feature type="domain" description="Protein kinase" evidence="7">
    <location>
        <begin position="25"/>
        <end position="301"/>
    </location>
</feature>
<dbReference type="GO" id="GO:0004674">
    <property type="term" value="F:protein serine/threonine kinase activity"/>
    <property type="evidence" value="ECO:0007669"/>
    <property type="project" value="UniProtKB-KW"/>
</dbReference>
<dbReference type="GO" id="GO:0009506">
    <property type="term" value="C:plasmodesma"/>
    <property type="evidence" value="ECO:0007669"/>
    <property type="project" value="TreeGrafter"/>
</dbReference>
<evidence type="ECO:0000256" key="2">
    <source>
        <dbReference type="ARBA" id="ARBA00022679"/>
    </source>
</evidence>
<evidence type="ECO:0000313" key="8">
    <source>
        <dbReference type="EMBL" id="PWA90663.1"/>
    </source>
</evidence>
<keyword evidence="2" id="KW-0808">Transferase</keyword>
<gene>
    <name evidence="8" type="ORF">CTI12_AA098510</name>
</gene>
<keyword evidence="4 8" id="KW-0418">Kinase</keyword>